<keyword evidence="5" id="KW-1005">Bacterial flagellum biogenesis</keyword>
<dbReference type="InterPro" id="IPR003751">
    <property type="entry name" value="CsrA"/>
</dbReference>
<dbReference type="Gene3D" id="2.60.40.4380">
    <property type="entry name" value="Translational regulator CsrA"/>
    <property type="match status" value="1"/>
</dbReference>
<dbReference type="PANTHER" id="PTHR34984">
    <property type="entry name" value="CARBON STORAGE REGULATOR"/>
    <property type="match status" value="1"/>
</dbReference>
<dbReference type="OrthoDB" id="9809061at2"/>
<evidence type="ECO:0000256" key="2">
    <source>
        <dbReference type="ARBA" id="ARBA00022491"/>
    </source>
</evidence>
<comment type="subunit">
    <text evidence="5">Homodimer; the beta-strands of each monomer intercalate to form a hydrophobic core, while the alpha-helices form wings that extend away from the core.</text>
</comment>
<comment type="subcellular location">
    <subcellularLocation>
        <location evidence="5">Cytoplasm</location>
    </subcellularLocation>
</comment>
<keyword evidence="2 5" id="KW-0678">Repressor</keyword>
<gene>
    <name evidence="5 6" type="primary">csrA</name>
    <name evidence="6" type="ORF">CR205_15815</name>
</gene>
<dbReference type="InterPro" id="IPR036107">
    <property type="entry name" value="CsrA_sf"/>
</dbReference>
<dbReference type="NCBIfam" id="NF002469">
    <property type="entry name" value="PRK01712.1"/>
    <property type="match status" value="1"/>
</dbReference>
<evidence type="ECO:0000256" key="5">
    <source>
        <dbReference type="HAMAP-Rule" id="MF_00167"/>
    </source>
</evidence>
<evidence type="ECO:0000256" key="4">
    <source>
        <dbReference type="ARBA" id="ARBA00022884"/>
    </source>
</evidence>
<comment type="caution">
    <text evidence="6">The sequence shown here is derived from an EMBL/GenBank/DDBJ whole genome shotgun (WGS) entry which is preliminary data.</text>
</comment>
<organism evidence="6 7">
    <name type="scientific">Alteribacter lacisalsi</name>
    <dbReference type="NCBI Taxonomy" id="2045244"/>
    <lineage>
        <taxon>Bacteria</taxon>
        <taxon>Bacillati</taxon>
        <taxon>Bacillota</taxon>
        <taxon>Bacilli</taxon>
        <taxon>Bacillales</taxon>
        <taxon>Bacillaceae</taxon>
        <taxon>Alteribacter</taxon>
    </lineage>
</organism>
<dbReference type="FunFam" id="2.60.40.4380:FF:000002">
    <property type="entry name" value="Translational regulator CsrA"/>
    <property type="match status" value="1"/>
</dbReference>
<accession>A0A2W0HGB3</accession>
<dbReference type="GO" id="GO:0006402">
    <property type="term" value="P:mRNA catabolic process"/>
    <property type="evidence" value="ECO:0007669"/>
    <property type="project" value="InterPro"/>
</dbReference>
<keyword evidence="7" id="KW-1185">Reference proteome</keyword>
<evidence type="ECO:0000313" key="6">
    <source>
        <dbReference type="EMBL" id="PYZ95849.1"/>
    </source>
</evidence>
<dbReference type="GO" id="GO:0044781">
    <property type="term" value="P:bacterial-type flagellum organization"/>
    <property type="evidence" value="ECO:0007669"/>
    <property type="project" value="UniProtKB-KW"/>
</dbReference>
<evidence type="ECO:0000256" key="1">
    <source>
        <dbReference type="ARBA" id="ARBA00022490"/>
    </source>
</evidence>
<dbReference type="Pfam" id="PF02599">
    <property type="entry name" value="CsrA"/>
    <property type="match status" value="1"/>
</dbReference>
<comment type="similarity">
    <text evidence="5">Belongs to the CsrA/RsmA family.</text>
</comment>
<dbReference type="RefSeq" id="WP_110521126.1">
    <property type="nucleotide sequence ID" value="NZ_PDOF01000003.1"/>
</dbReference>
<dbReference type="GO" id="GO:0005829">
    <property type="term" value="C:cytosol"/>
    <property type="evidence" value="ECO:0007669"/>
    <property type="project" value="TreeGrafter"/>
</dbReference>
<dbReference type="HAMAP" id="MF_00167">
    <property type="entry name" value="CsrA"/>
    <property type="match status" value="1"/>
</dbReference>
<dbReference type="EMBL" id="PDOF01000003">
    <property type="protein sequence ID" value="PYZ95849.1"/>
    <property type="molecule type" value="Genomic_DNA"/>
</dbReference>
<keyword evidence="3 5" id="KW-0810">Translation regulation</keyword>
<dbReference type="SUPFAM" id="SSF117130">
    <property type="entry name" value="CsrA-like"/>
    <property type="match status" value="1"/>
</dbReference>
<name>A0A2W0HGB3_9BACI</name>
<sequence>MLVLTRKKDEAIKIGTDIEVRIIEVDGGQVKIGIEAPKNVEIHRKEIYMAIQQENKEASGPLDPALVEQMIRFTHKGD</sequence>
<protein>
    <recommendedName>
        <fullName evidence="5">Translational regulator CsrA</fullName>
    </recommendedName>
</protein>
<comment type="function">
    <text evidence="5">A translational regulator that binds mRNA to regulate translation initiation and/or mRNA stability. Usually binds in the 5'-UTR at or near the Shine-Dalgarno sequence preventing ribosome-binding, thus repressing translation. Its main target seems to be the major flagellin gene, while its function is anatagonized by FliW.</text>
</comment>
<dbReference type="AlphaFoldDB" id="A0A2W0HGB3"/>
<dbReference type="PANTHER" id="PTHR34984:SF1">
    <property type="entry name" value="CARBON STORAGE REGULATOR"/>
    <property type="match status" value="1"/>
</dbReference>
<reference evidence="6 7" key="1">
    <citation type="submission" date="2017-10" db="EMBL/GenBank/DDBJ databases">
        <title>Bacillus sp. nov., a halophilic bacterium isolated from a Yangshapao Lake.</title>
        <authorList>
            <person name="Wang H."/>
        </authorList>
    </citation>
    <scope>NUCLEOTIDE SEQUENCE [LARGE SCALE GENOMIC DNA]</scope>
    <source>
        <strain evidence="6 7">YSP-3</strain>
    </source>
</reference>
<dbReference type="GO" id="GO:0045947">
    <property type="term" value="P:negative regulation of translational initiation"/>
    <property type="evidence" value="ECO:0007669"/>
    <property type="project" value="UniProtKB-UniRule"/>
</dbReference>
<keyword evidence="4 5" id="KW-0694">RNA-binding</keyword>
<evidence type="ECO:0000313" key="7">
    <source>
        <dbReference type="Proteomes" id="UP000248066"/>
    </source>
</evidence>
<dbReference type="GO" id="GO:1902208">
    <property type="term" value="P:regulation of bacterial-type flagellum assembly"/>
    <property type="evidence" value="ECO:0007669"/>
    <property type="project" value="UniProtKB-UniRule"/>
</dbReference>
<dbReference type="NCBIfam" id="TIGR00202">
    <property type="entry name" value="csrA"/>
    <property type="match status" value="1"/>
</dbReference>
<keyword evidence="1 5" id="KW-0963">Cytoplasm</keyword>
<dbReference type="GO" id="GO:0048027">
    <property type="term" value="F:mRNA 5'-UTR binding"/>
    <property type="evidence" value="ECO:0007669"/>
    <property type="project" value="UniProtKB-UniRule"/>
</dbReference>
<dbReference type="GO" id="GO:0006109">
    <property type="term" value="P:regulation of carbohydrate metabolic process"/>
    <property type="evidence" value="ECO:0007669"/>
    <property type="project" value="InterPro"/>
</dbReference>
<proteinExistence type="inferred from homology"/>
<dbReference type="Proteomes" id="UP000248066">
    <property type="component" value="Unassembled WGS sequence"/>
</dbReference>
<evidence type="ECO:0000256" key="3">
    <source>
        <dbReference type="ARBA" id="ARBA00022845"/>
    </source>
</evidence>